<dbReference type="RefSeq" id="XP_013277214.1">
    <property type="nucleotide sequence ID" value="XM_013421760.1"/>
</dbReference>
<organism evidence="2 3">
    <name type="scientific">Rhinocladiella mackenziei CBS 650.93</name>
    <dbReference type="NCBI Taxonomy" id="1442369"/>
    <lineage>
        <taxon>Eukaryota</taxon>
        <taxon>Fungi</taxon>
        <taxon>Dikarya</taxon>
        <taxon>Ascomycota</taxon>
        <taxon>Pezizomycotina</taxon>
        <taxon>Eurotiomycetes</taxon>
        <taxon>Chaetothyriomycetidae</taxon>
        <taxon>Chaetothyriales</taxon>
        <taxon>Herpotrichiellaceae</taxon>
        <taxon>Rhinocladiella</taxon>
    </lineage>
</organism>
<dbReference type="EMBL" id="KN847475">
    <property type="protein sequence ID" value="KIX10078.1"/>
    <property type="molecule type" value="Genomic_DNA"/>
</dbReference>
<dbReference type="PANTHER" id="PTHR38699:SF1">
    <property type="entry name" value="MITOPHAGY RECEPTOR ATG43"/>
    <property type="match status" value="1"/>
</dbReference>
<gene>
    <name evidence="2" type="ORF">Z518_01159</name>
</gene>
<dbReference type="AlphaFoldDB" id="A0A0D2HHG2"/>
<accession>A0A0D2HHG2</accession>
<dbReference type="STRING" id="1442369.A0A0D2HHG2"/>
<dbReference type="GO" id="GO:0000423">
    <property type="term" value="P:mitophagy"/>
    <property type="evidence" value="ECO:0007669"/>
    <property type="project" value="InterPro"/>
</dbReference>
<feature type="compositionally biased region" description="Basic and acidic residues" evidence="1">
    <location>
        <begin position="18"/>
        <end position="28"/>
    </location>
</feature>
<proteinExistence type="predicted"/>
<dbReference type="Proteomes" id="UP000053617">
    <property type="component" value="Unassembled WGS sequence"/>
</dbReference>
<dbReference type="VEuPathDB" id="FungiDB:Z518_01159"/>
<dbReference type="PANTHER" id="PTHR38699">
    <property type="entry name" value="CHROMOSOME 1, WHOLE GENOME SHOTGUN SEQUENCE"/>
    <property type="match status" value="1"/>
</dbReference>
<dbReference type="GeneID" id="25289230"/>
<evidence type="ECO:0000313" key="2">
    <source>
        <dbReference type="EMBL" id="KIX10078.1"/>
    </source>
</evidence>
<dbReference type="InterPro" id="IPR013898">
    <property type="entry name" value="Atg43"/>
</dbReference>
<dbReference type="HOGENOM" id="CLU_101474_0_0_1"/>
<evidence type="ECO:0000256" key="1">
    <source>
        <dbReference type="SAM" id="MobiDB-lite"/>
    </source>
</evidence>
<protein>
    <recommendedName>
        <fullName evidence="4">DUF1770-domain-containing protein</fullName>
    </recommendedName>
</protein>
<dbReference type="GO" id="GO:0140580">
    <property type="term" value="F:mitochondrion autophagosome adaptor activity"/>
    <property type="evidence" value="ECO:0007669"/>
    <property type="project" value="InterPro"/>
</dbReference>
<keyword evidence="3" id="KW-1185">Reference proteome</keyword>
<feature type="compositionally biased region" description="Low complexity" evidence="1">
    <location>
        <begin position="53"/>
        <end position="76"/>
    </location>
</feature>
<reference evidence="2 3" key="1">
    <citation type="submission" date="2015-01" db="EMBL/GenBank/DDBJ databases">
        <title>The Genome Sequence of Rhinocladiella mackenzie CBS 650.93.</title>
        <authorList>
            <consortium name="The Broad Institute Genomics Platform"/>
            <person name="Cuomo C."/>
            <person name="de Hoog S."/>
            <person name="Gorbushina A."/>
            <person name="Stielow B."/>
            <person name="Teixiera M."/>
            <person name="Abouelleil A."/>
            <person name="Chapman S.B."/>
            <person name="Priest M."/>
            <person name="Young S.K."/>
            <person name="Wortman J."/>
            <person name="Nusbaum C."/>
            <person name="Birren B."/>
        </authorList>
    </citation>
    <scope>NUCLEOTIDE SEQUENCE [LARGE SCALE GENOMIC DNA]</scope>
    <source>
        <strain evidence="2 3">CBS 650.93</strain>
    </source>
</reference>
<dbReference type="OrthoDB" id="2430343at2759"/>
<name>A0A0D2HHG2_9EURO</name>
<feature type="region of interest" description="Disordered" evidence="1">
    <location>
        <begin position="1"/>
        <end position="79"/>
    </location>
</feature>
<evidence type="ECO:0008006" key="4">
    <source>
        <dbReference type="Google" id="ProtNLM"/>
    </source>
</evidence>
<evidence type="ECO:0000313" key="3">
    <source>
        <dbReference type="Proteomes" id="UP000053617"/>
    </source>
</evidence>
<dbReference type="Pfam" id="PF08589">
    <property type="entry name" value="ATG43"/>
    <property type="match status" value="1"/>
</dbReference>
<sequence length="196" mass="21900">MAANPASELASAVQSVHLKRDPSPEHDVNPSTAASKKIPGNLEPVSPTPSPPRSRSQSLNSAATSESTSTIPSEIIQARPRRKSFPPIPDFRFEQSYLASIKNADTNWKVAFITIRDQVFLPLMQGILWNLVMFGWRHWNRGSKFQGRSLGARVRKWWWGVNNWPSEANANGAKDAKILRKAEDFFVDRFGTSLGD</sequence>